<evidence type="ECO:0000313" key="3">
    <source>
        <dbReference type="Proteomes" id="UP000190105"/>
    </source>
</evidence>
<proteinExistence type="predicted"/>
<evidence type="ECO:0000259" key="1">
    <source>
        <dbReference type="Pfam" id="PF00308"/>
    </source>
</evidence>
<dbReference type="InterPro" id="IPR013317">
    <property type="entry name" value="DnaA_dom"/>
</dbReference>
<dbReference type="InterPro" id="IPR027417">
    <property type="entry name" value="P-loop_NTPase"/>
</dbReference>
<sequence>MTFQSMEDSSKYNCTDCKDTGWIINEDGTCKRCKCYEKDVITRLWKNFGINPDEVKKLNEYAPYDELTKKARDKAINYIKNFEDIRQCKENSFGLFGQPGAGKTHIIVAIGAALLNMDPPVKVVYMPYLEAMKSLKANVQDEEYYIRLCGRYQMAEVLIIDDLFKDKVKNGKFIKINGQFIGLTEADMKHIYPIINYRYINNLPTLISTECTPDMLIDLDEALAGRLIEKCGDNMVVFNGQKYNYRMKKYEKVK</sequence>
<feature type="domain" description="Chromosomal replication initiator protein DnaA ATPAse" evidence="1">
    <location>
        <begin position="89"/>
        <end position="169"/>
    </location>
</feature>
<dbReference type="PANTHER" id="PTHR30050">
    <property type="entry name" value="CHROMOSOMAL REPLICATION INITIATOR PROTEIN DNAA"/>
    <property type="match status" value="1"/>
</dbReference>
<name>A0A1T4YIH0_9CLOT</name>
<keyword evidence="3" id="KW-1185">Reference proteome</keyword>
<organism evidence="2 3">
    <name type="scientific">Caloramator quimbayensis</name>
    <dbReference type="NCBI Taxonomy" id="1147123"/>
    <lineage>
        <taxon>Bacteria</taxon>
        <taxon>Bacillati</taxon>
        <taxon>Bacillota</taxon>
        <taxon>Clostridia</taxon>
        <taxon>Eubacteriales</taxon>
        <taxon>Clostridiaceae</taxon>
        <taxon>Caloramator</taxon>
    </lineage>
</organism>
<dbReference type="Proteomes" id="UP000190105">
    <property type="component" value="Unassembled WGS sequence"/>
</dbReference>
<dbReference type="STRING" id="1147123.SAMN05443428_1537"/>
<dbReference type="AlphaFoldDB" id="A0A1T4YIH0"/>
<reference evidence="3" key="1">
    <citation type="submission" date="2017-02" db="EMBL/GenBank/DDBJ databases">
        <authorList>
            <person name="Varghese N."/>
            <person name="Submissions S."/>
        </authorList>
    </citation>
    <scope>NUCLEOTIDE SEQUENCE [LARGE SCALE GENOMIC DNA]</scope>
    <source>
        <strain evidence="3">USBA 833</strain>
    </source>
</reference>
<gene>
    <name evidence="2" type="ORF">SAMN05443428_1537</name>
</gene>
<evidence type="ECO:0000313" key="2">
    <source>
        <dbReference type="EMBL" id="SKB01045.1"/>
    </source>
</evidence>
<protein>
    <submittedName>
        <fullName evidence="2">DNA replication protein DnaC</fullName>
    </submittedName>
</protein>
<accession>A0A1T4YIH0</accession>
<dbReference type="SUPFAM" id="SSF52540">
    <property type="entry name" value="P-loop containing nucleoside triphosphate hydrolases"/>
    <property type="match status" value="1"/>
</dbReference>
<dbReference type="EMBL" id="FUYH01000053">
    <property type="protein sequence ID" value="SKB01045.1"/>
    <property type="molecule type" value="Genomic_DNA"/>
</dbReference>
<dbReference type="Pfam" id="PF00308">
    <property type="entry name" value="Bac_DnaA"/>
    <property type="match status" value="1"/>
</dbReference>
<dbReference type="Gene3D" id="3.40.50.300">
    <property type="entry name" value="P-loop containing nucleotide triphosphate hydrolases"/>
    <property type="match status" value="1"/>
</dbReference>
<dbReference type="PANTHER" id="PTHR30050:SF10">
    <property type="entry name" value="PHAGE-LIKE ELEMENT PBSX PROTEIN XKDC"/>
    <property type="match status" value="1"/>
</dbReference>
<dbReference type="GO" id="GO:0006260">
    <property type="term" value="P:DNA replication"/>
    <property type="evidence" value="ECO:0007669"/>
    <property type="project" value="TreeGrafter"/>
</dbReference>
<dbReference type="OrthoDB" id="1655960at2"/>